<sequence length="367" mass="39838">MWNNFEPSGHGDRPTNRMYELEYPTPMGLNAAAQGDYSANSAEGSQVKMPMVVALHGYADAGQAISQASTHLLQALDNQPVATFKVDELIDYRSRRPGVTIDNSKVVDHEELSLDLHLLTDTDGRPFLLLSGPEPDLKWQAFSDAVVELARRVNVDRVITLFSAPMTVPHTRPLVVSAHASDSDLMKDYHSWTSRMIIPGAAALEAEIALTKHGFDTIGFTAHVPHYIAASDYPEATHALLSAFADVADRSIPVRALEGDMERVQQQLAEQVEESHEIATVVGALERQYDAEVERLRRTKENNLLEPGQDIPTGDELGAEFEAFLQGVSGAEAGASDTGTDDGADGTTDTGTDNPDETGPSGHEEHE</sequence>
<accession>A0A418Q8B6</accession>
<evidence type="ECO:0000256" key="1">
    <source>
        <dbReference type="SAM" id="Coils"/>
    </source>
</evidence>
<evidence type="ECO:0000313" key="3">
    <source>
        <dbReference type="EMBL" id="RIX35754.1"/>
    </source>
</evidence>
<dbReference type="STRING" id="1451189.CFAL_06135"/>
<dbReference type="EMBL" id="QXJK01000003">
    <property type="protein sequence ID" value="RIX35754.1"/>
    <property type="molecule type" value="Genomic_DNA"/>
</dbReference>
<dbReference type="AlphaFoldDB" id="A0A418Q8B6"/>
<dbReference type="Gene3D" id="3.40.50.10900">
    <property type="entry name" value="PAC-like subunit"/>
    <property type="match status" value="1"/>
</dbReference>
<evidence type="ECO:0000313" key="4">
    <source>
        <dbReference type="Proteomes" id="UP000285278"/>
    </source>
</evidence>
<evidence type="ECO:0000256" key="2">
    <source>
        <dbReference type="SAM" id="MobiDB-lite"/>
    </source>
</evidence>
<dbReference type="Gene3D" id="1.10.287.100">
    <property type="match status" value="1"/>
</dbReference>
<dbReference type="InterPro" id="IPR019151">
    <property type="entry name" value="Proteasome_assmbl_chaperone_2"/>
</dbReference>
<organism evidence="3 4">
    <name type="scientific">Corynebacterium falsenii</name>
    <dbReference type="NCBI Taxonomy" id="108486"/>
    <lineage>
        <taxon>Bacteria</taxon>
        <taxon>Bacillati</taxon>
        <taxon>Actinomycetota</taxon>
        <taxon>Actinomycetes</taxon>
        <taxon>Mycobacteriales</taxon>
        <taxon>Corynebacteriaceae</taxon>
        <taxon>Corynebacterium</taxon>
    </lineage>
</organism>
<dbReference type="Proteomes" id="UP000285278">
    <property type="component" value="Unassembled WGS sequence"/>
</dbReference>
<dbReference type="RefSeq" id="WP_025402815.1">
    <property type="nucleotide sequence ID" value="NZ_CBCRUA010000006.1"/>
</dbReference>
<feature type="region of interest" description="Disordered" evidence="2">
    <location>
        <begin position="324"/>
        <end position="367"/>
    </location>
</feature>
<reference evidence="3 4" key="1">
    <citation type="submission" date="2018-09" db="EMBL/GenBank/DDBJ databases">
        <title>Optimization and identification of Corynebacterium falsenii FN1-14 from fish paste.</title>
        <authorList>
            <person name="Daroonpunt R."/>
            <person name="Tanasupawat S."/>
        </authorList>
    </citation>
    <scope>NUCLEOTIDE SEQUENCE [LARGE SCALE GENOMIC DNA]</scope>
    <source>
        <strain evidence="3 4">FN1-14</strain>
    </source>
</reference>
<dbReference type="SUPFAM" id="SSF159659">
    <property type="entry name" value="Cgl1923-like"/>
    <property type="match status" value="1"/>
</dbReference>
<comment type="caution">
    <text evidence="3">The sequence shown here is derived from an EMBL/GenBank/DDBJ whole genome shotgun (WGS) entry which is preliminary data.</text>
</comment>
<name>A0A418Q8B6_9CORY</name>
<dbReference type="InterPro" id="IPR038389">
    <property type="entry name" value="PSMG2_sf"/>
</dbReference>
<feature type="coiled-coil region" evidence="1">
    <location>
        <begin position="254"/>
        <end position="302"/>
    </location>
</feature>
<feature type="compositionally biased region" description="Low complexity" evidence="2">
    <location>
        <begin position="345"/>
        <end position="360"/>
    </location>
</feature>
<keyword evidence="4" id="KW-1185">Reference proteome</keyword>
<feature type="compositionally biased region" description="Low complexity" evidence="2">
    <location>
        <begin position="329"/>
        <end position="338"/>
    </location>
</feature>
<keyword evidence="1" id="KW-0175">Coiled coil</keyword>
<dbReference type="Pfam" id="PF09754">
    <property type="entry name" value="PAC2"/>
    <property type="match status" value="1"/>
</dbReference>
<proteinExistence type="predicted"/>
<dbReference type="OrthoDB" id="3733464at2"/>
<protein>
    <submittedName>
        <fullName evidence="3">PAC2 family protein</fullName>
    </submittedName>
</protein>
<gene>
    <name evidence="3" type="ORF">D3M95_04485</name>
</gene>